<dbReference type="Proteomes" id="UP000196230">
    <property type="component" value="Unassembled WGS sequence"/>
</dbReference>
<gene>
    <name evidence="1" type="ORF">FM125_05920</name>
</gene>
<dbReference type="EC" id="4.2.1.17" evidence="1"/>
<reference evidence="1 2" key="1">
    <citation type="submission" date="2017-02" db="EMBL/GenBank/DDBJ databases">
        <authorList>
            <person name="Peterson S.W."/>
        </authorList>
    </citation>
    <scope>NUCLEOTIDE SEQUENCE [LARGE SCALE GENOMIC DNA]</scope>
    <source>
        <strain evidence="1 2">2B3F</strain>
    </source>
</reference>
<dbReference type="AlphaFoldDB" id="A0A1R4J1P5"/>
<name>A0A1R4J1P5_9MICC</name>
<keyword evidence="1" id="KW-0456">Lyase</keyword>
<dbReference type="RefSeq" id="WP_087133952.1">
    <property type="nucleotide sequence ID" value="NZ_FUKP01000039.1"/>
</dbReference>
<sequence>MTQQTQTIDDGAFPGLADVAAGFTALRLEASAERPDRVVAAMDRPEVLNAIDQTMIDEFHALSGWLERNPRILIITGTQVEDRKRGGMKGIFASGADIAQLRERRRDDALRGVNSQLFDRLHSLPLPVIAAIDGFCLGGGAELAWAADFRIATEHVKIGQPEAGLGITAAAGAQWRLKELVGEPIALEILWAGRILDAQQALDLHLVTELHSPQALMDGAHALADRIGKNDPLAVRVSKRVFHMPRAAHPHVDELAQAILFESEAKFDRMQAFLDRKKK</sequence>
<dbReference type="EMBL" id="FUKP01000039">
    <property type="protein sequence ID" value="SJN25939.1"/>
    <property type="molecule type" value="Genomic_DNA"/>
</dbReference>
<evidence type="ECO:0000313" key="2">
    <source>
        <dbReference type="Proteomes" id="UP000196230"/>
    </source>
</evidence>
<dbReference type="PANTHER" id="PTHR11941:SF54">
    <property type="entry name" value="ENOYL-COA HYDRATASE, MITOCHONDRIAL"/>
    <property type="match status" value="1"/>
</dbReference>
<proteinExistence type="predicted"/>
<dbReference type="PANTHER" id="PTHR11941">
    <property type="entry name" value="ENOYL-COA HYDRATASE-RELATED"/>
    <property type="match status" value="1"/>
</dbReference>
<dbReference type="CDD" id="cd06558">
    <property type="entry name" value="crotonase-like"/>
    <property type="match status" value="1"/>
</dbReference>
<evidence type="ECO:0000313" key="1">
    <source>
        <dbReference type="EMBL" id="SJN25939.1"/>
    </source>
</evidence>
<protein>
    <submittedName>
        <fullName evidence="1">Enoyl-CoA hydratase</fullName>
        <ecNumber evidence="1">4.2.1.17</ecNumber>
    </submittedName>
</protein>
<dbReference type="SUPFAM" id="SSF52096">
    <property type="entry name" value="ClpP/crotonase"/>
    <property type="match status" value="1"/>
</dbReference>
<dbReference type="Pfam" id="PF00378">
    <property type="entry name" value="ECH_1"/>
    <property type="match status" value="1"/>
</dbReference>
<accession>A0A1R4J1P5</accession>
<dbReference type="InterPro" id="IPR001753">
    <property type="entry name" value="Enoyl-CoA_hydra/iso"/>
</dbReference>
<dbReference type="GO" id="GO:0004300">
    <property type="term" value="F:enoyl-CoA hydratase activity"/>
    <property type="evidence" value="ECO:0007669"/>
    <property type="project" value="UniProtKB-EC"/>
</dbReference>
<dbReference type="Gene3D" id="3.90.226.10">
    <property type="entry name" value="2-enoyl-CoA Hydratase, Chain A, domain 1"/>
    <property type="match status" value="1"/>
</dbReference>
<organism evidence="1 2">
    <name type="scientific">Micrococcus lylae</name>
    <dbReference type="NCBI Taxonomy" id="1273"/>
    <lineage>
        <taxon>Bacteria</taxon>
        <taxon>Bacillati</taxon>
        <taxon>Actinomycetota</taxon>
        <taxon>Actinomycetes</taxon>
        <taxon>Micrococcales</taxon>
        <taxon>Micrococcaceae</taxon>
        <taxon>Micrococcus</taxon>
    </lineage>
</organism>
<dbReference type="InterPro" id="IPR029045">
    <property type="entry name" value="ClpP/crotonase-like_dom_sf"/>
</dbReference>
<dbReference type="GO" id="GO:0006635">
    <property type="term" value="P:fatty acid beta-oxidation"/>
    <property type="evidence" value="ECO:0007669"/>
    <property type="project" value="TreeGrafter"/>
</dbReference>